<evidence type="ECO:0000256" key="7">
    <source>
        <dbReference type="SAM" id="SignalP"/>
    </source>
</evidence>
<sequence>MIPMHRLQRFKSAALIAGTAALLAACSTPGQMQSSSTPGMIPSQAPGKPEVTPQMAAAADTLTRMATQHDRLYRIAAPLLIDNAQLCTKHARNLLGFTAKNRYTYPGQYNEAAWVVLGMGERLQVTNVLAGSGAARAGLRQGDRLVAAGGTPLPEGPNALSQAGAVFGPIMSKQASLPLSIERNGNQRDLTIPVTRACAFAIELGNADNINAYADGSRVMVTRGMLGFAQNDDELAYVVARTMAHNMLGHAATQRNAATIGSIIDNLTAITPDTSMLIGSGGIKAMPVADDVAADRLAIYLVARAGYRIDGASAFWKRLAATYPARILNGYTANHPSTTQRIAAIDKTVAEVKAKQSGKKPLVP</sequence>
<dbReference type="InterPro" id="IPR036034">
    <property type="entry name" value="PDZ_sf"/>
</dbReference>
<keyword evidence="7" id="KW-0732">Signal</keyword>
<comment type="caution">
    <text evidence="9">The sequence shown here is derived from an EMBL/GenBank/DDBJ whole genome shotgun (WGS) entry which is preliminary data.</text>
</comment>
<dbReference type="PANTHER" id="PTHR22726">
    <property type="entry name" value="METALLOENDOPEPTIDASE OMA1"/>
    <property type="match status" value="1"/>
</dbReference>
<comment type="similarity">
    <text evidence="6">Belongs to the peptidase M48 family.</text>
</comment>
<accession>A0A1S2NHG0</accession>
<evidence type="ECO:0000256" key="3">
    <source>
        <dbReference type="ARBA" id="ARBA00022801"/>
    </source>
</evidence>
<comment type="cofactor">
    <cofactor evidence="6">
        <name>Zn(2+)</name>
        <dbReference type="ChEBI" id="CHEBI:29105"/>
    </cofactor>
    <text evidence="6">Binds 1 zinc ion per subunit.</text>
</comment>
<dbReference type="PROSITE" id="PS51257">
    <property type="entry name" value="PROKAR_LIPOPROTEIN"/>
    <property type="match status" value="1"/>
</dbReference>
<dbReference type="EMBL" id="JRYB01000001">
    <property type="protein sequence ID" value="OIJ44154.1"/>
    <property type="molecule type" value="Genomic_DNA"/>
</dbReference>
<dbReference type="PANTHER" id="PTHR22726:SF1">
    <property type="entry name" value="METALLOENDOPEPTIDASE OMA1, MITOCHONDRIAL"/>
    <property type="match status" value="1"/>
</dbReference>
<organism evidence="9 10">
    <name type="scientific">Massilia timonae</name>
    <dbReference type="NCBI Taxonomy" id="47229"/>
    <lineage>
        <taxon>Bacteria</taxon>
        <taxon>Pseudomonadati</taxon>
        <taxon>Pseudomonadota</taxon>
        <taxon>Betaproteobacteria</taxon>
        <taxon>Burkholderiales</taxon>
        <taxon>Oxalobacteraceae</taxon>
        <taxon>Telluria group</taxon>
        <taxon>Massilia</taxon>
    </lineage>
</organism>
<reference evidence="9 10" key="1">
    <citation type="submission" date="2014-10" db="EMBL/GenBank/DDBJ databases">
        <authorList>
            <person name="Seo M.-J."/>
            <person name="Seok Y.J."/>
            <person name="Cha I.-T."/>
        </authorList>
    </citation>
    <scope>NUCLEOTIDE SEQUENCE [LARGE SCALE GENOMIC DNA]</scope>
    <source>
        <strain evidence="9 10">NEU</strain>
    </source>
</reference>
<dbReference type="GO" id="GO:0051603">
    <property type="term" value="P:proteolysis involved in protein catabolic process"/>
    <property type="evidence" value="ECO:0007669"/>
    <property type="project" value="TreeGrafter"/>
</dbReference>
<evidence type="ECO:0000256" key="2">
    <source>
        <dbReference type="ARBA" id="ARBA00022723"/>
    </source>
</evidence>
<evidence type="ECO:0000256" key="5">
    <source>
        <dbReference type="ARBA" id="ARBA00023049"/>
    </source>
</evidence>
<gene>
    <name evidence="9" type="ORF">LO55_2408</name>
</gene>
<keyword evidence="5 6" id="KW-0482">Metalloprotease</keyword>
<dbReference type="InterPro" id="IPR051156">
    <property type="entry name" value="Mito/Outer_Membr_Metalloprot"/>
</dbReference>
<dbReference type="CDD" id="cd07342">
    <property type="entry name" value="M48C_Oma1_like"/>
    <property type="match status" value="1"/>
</dbReference>
<feature type="signal peptide" evidence="7">
    <location>
        <begin position="1"/>
        <end position="32"/>
    </location>
</feature>
<dbReference type="Gene3D" id="2.30.42.10">
    <property type="match status" value="1"/>
</dbReference>
<dbReference type="GO" id="GO:0046872">
    <property type="term" value="F:metal ion binding"/>
    <property type="evidence" value="ECO:0007669"/>
    <property type="project" value="UniProtKB-KW"/>
</dbReference>
<dbReference type="GO" id="GO:0016020">
    <property type="term" value="C:membrane"/>
    <property type="evidence" value="ECO:0007669"/>
    <property type="project" value="TreeGrafter"/>
</dbReference>
<keyword evidence="4 6" id="KW-0862">Zinc</keyword>
<dbReference type="InterPro" id="IPR001915">
    <property type="entry name" value="Peptidase_M48"/>
</dbReference>
<evidence type="ECO:0000313" key="9">
    <source>
        <dbReference type="EMBL" id="OIJ44154.1"/>
    </source>
</evidence>
<keyword evidence="2" id="KW-0479">Metal-binding</keyword>
<dbReference type="Proteomes" id="UP000180246">
    <property type="component" value="Unassembled WGS sequence"/>
</dbReference>
<evidence type="ECO:0000256" key="6">
    <source>
        <dbReference type="RuleBase" id="RU003983"/>
    </source>
</evidence>
<evidence type="ECO:0000259" key="8">
    <source>
        <dbReference type="Pfam" id="PF01435"/>
    </source>
</evidence>
<evidence type="ECO:0000256" key="4">
    <source>
        <dbReference type="ARBA" id="ARBA00022833"/>
    </source>
</evidence>
<evidence type="ECO:0000313" key="10">
    <source>
        <dbReference type="Proteomes" id="UP000180246"/>
    </source>
</evidence>
<feature type="chain" id="PRO_5010164254" evidence="7">
    <location>
        <begin position="33"/>
        <end position="364"/>
    </location>
</feature>
<keyword evidence="3 6" id="KW-0378">Hydrolase</keyword>
<name>A0A1S2NHG0_9BURK</name>
<dbReference type="Pfam" id="PF01435">
    <property type="entry name" value="Peptidase_M48"/>
    <property type="match status" value="1"/>
</dbReference>
<feature type="domain" description="Peptidase M48" evidence="8">
    <location>
        <begin position="206"/>
        <end position="348"/>
    </location>
</feature>
<proteinExistence type="inferred from homology"/>
<dbReference type="SUPFAM" id="SSF50156">
    <property type="entry name" value="PDZ domain-like"/>
    <property type="match status" value="1"/>
</dbReference>
<dbReference type="RefSeq" id="WP_071361597.1">
    <property type="nucleotide sequence ID" value="NZ_DKJM01000021.1"/>
</dbReference>
<protein>
    <submittedName>
        <fullName evidence="9">Peptidase M48 family protein</fullName>
    </submittedName>
</protein>
<evidence type="ECO:0000256" key="1">
    <source>
        <dbReference type="ARBA" id="ARBA00022670"/>
    </source>
</evidence>
<keyword evidence="1 6" id="KW-0645">Protease</keyword>
<dbReference type="AlphaFoldDB" id="A0A1S2NHG0"/>
<dbReference type="GO" id="GO:0004222">
    <property type="term" value="F:metalloendopeptidase activity"/>
    <property type="evidence" value="ECO:0007669"/>
    <property type="project" value="InterPro"/>
</dbReference>